<dbReference type="GeneID" id="70238517"/>
<feature type="region of interest" description="Disordered" evidence="1">
    <location>
        <begin position="146"/>
        <end position="165"/>
    </location>
</feature>
<reference evidence="2" key="2">
    <citation type="submission" date="2021-01" db="EMBL/GenBank/DDBJ databases">
        <authorList>
            <person name="Schikora-Tamarit M.A."/>
        </authorList>
    </citation>
    <scope>NUCLEOTIDE SEQUENCE</scope>
    <source>
        <strain evidence="2">CBS6075</strain>
    </source>
</reference>
<dbReference type="Proteomes" id="UP000769157">
    <property type="component" value="Unassembled WGS sequence"/>
</dbReference>
<gene>
    <name evidence="2" type="ORF">OGAPHI_006553</name>
</gene>
<evidence type="ECO:0000313" key="2">
    <source>
        <dbReference type="EMBL" id="KAH3661702.1"/>
    </source>
</evidence>
<dbReference type="RefSeq" id="XP_046058815.1">
    <property type="nucleotide sequence ID" value="XM_046207850.1"/>
</dbReference>
<protein>
    <submittedName>
        <fullName evidence="2">Uncharacterized protein</fullName>
    </submittedName>
</protein>
<feature type="region of interest" description="Disordered" evidence="1">
    <location>
        <begin position="357"/>
        <end position="379"/>
    </location>
</feature>
<organism evidence="2 3">
    <name type="scientific">Ogataea philodendri</name>
    <dbReference type="NCBI Taxonomy" id="1378263"/>
    <lineage>
        <taxon>Eukaryota</taxon>
        <taxon>Fungi</taxon>
        <taxon>Dikarya</taxon>
        <taxon>Ascomycota</taxon>
        <taxon>Saccharomycotina</taxon>
        <taxon>Pichiomycetes</taxon>
        <taxon>Pichiales</taxon>
        <taxon>Pichiaceae</taxon>
        <taxon>Ogataea</taxon>
    </lineage>
</organism>
<feature type="region of interest" description="Disordered" evidence="1">
    <location>
        <begin position="232"/>
        <end position="255"/>
    </location>
</feature>
<comment type="caution">
    <text evidence="2">The sequence shown here is derived from an EMBL/GenBank/DDBJ whole genome shotgun (WGS) entry which is preliminary data.</text>
</comment>
<dbReference type="EMBL" id="JAEUBE010000439">
    <property type="protein sequence ID" value="KAH3661702.1"/>
    <property type="molecule type" value="Genomic_DNA"/>
</dbReference>
<dbReference type="OrthoDB" id="10638073at2759"/>
<feature type="region of interest" description="Disordered" evidence="1">
    <location>
        <begin position="119"/>
        <end position="138"/>
    </location>
</feature>
<name>A0A9P8NYB2_9ASCO</name>
<sequence length="439" mass="48935">MTDDLLPKRHTSDIPTHFQKRQIDTLDLVTKYIEIHEELDELLKSGFVDLARANYAGNTRYQNFLDLRETNPFVNIDWETSDLIKEKTARADLMRVTSLDSIFDQLDVVGRDHIIALDGTNNQQSDSKTSPEAEQSQRMVLREVEAEEEAERDSDDIVRHQVDQSSNSLQTLATKTAGTGGIESVKNLDKGHKRKHTGHNLDNVLVVGKEVGNLSSAEEKQRSDRHSVWDLVGERSHGGDDGLGSQRNSSEITGQKSEDLEAQELRHDHNEVWDAELDEFLPVGKSFLQSESVPASQWTHLVVGCDENVGGSLEDSLCLQEPLSRLKEDVAWQSEGDDSEVCCGELCAFLIGQDLDQDDLGPDPPANTDNSHDCEDQSGTPLENQAHHFVLACSISLWQERVKRRGQAANNCQCRNVATHRTEGNSCQGLWGNMANGKD</sequence>
<evidence type="ECO:0000313" key="3">
    <source>
        <dbReference type="Proteomes" id="UP000769157"/>
    </source>
</evidence>
<reference evidence="2" key="1">
    <citation type="journal article" date="2021" name="Open Biol.">
        <title>Shared evolutionary footprints suggest mitochondrial oxidative damage underlies multiple complex I losses in fungi.</title>
        <authorList>
            <person name="Schikora-Tamarit M.A."/>
            <person name="Marcet-Houben M."/>
            <person name="Nosek J."/>
            <person name="Gabaldon T."/>
        </authorList>
    </citation>
    <scope>NUCLEOTIDE SEQUENCE</scope>
    <source>
        <strain evidence="2">CBS6075</strain>
    </source>
</reference>
<dbReference type="AlphaFoldDB" id="A0A9P8NYB2"/>
<feature type="compositionally biased region" description="Polar residues" evidence="1">
    <location>
        <begin position="245"/>
        <end position="255"/>
    </location>
</feature>
<evidence type="ECO:0000256" key="1">
    <source>
        <dbReference type="SAM" id="MobiDB-lite"/>
    </source>
</evidence>
<keyword evidence="3" id="KW-1185">Reference proteome</keyword>
<accession>A0A9P8NYB2</accession>
<proteinExistence type="predicted"/>